<dbReference type="AlphaFoldDB" id="A0ABD3HKD8"/>
<evidence type="ECO:0000313" key="2">
    <source>
        <dbReference type="Proteomes" id="UP001633002"/>
    </source>
</evidence>
<sequence>MPREKTPQATSVCCKLVSEILGRQDASSQKRLLEVATRYVNDAGSVFYLPRCQLAVGDINWLTFRVDPVSQGMVVNDETFLQRDSIRLDHNREGYSIIIENALFSMVAEDVWKFLSETIEPAKIPEDFELHLNRYNPRIVSAERYCAWLCRKCVNEGERNDILKYL</sequence>
<evidence type="ECO:0000313" key="1">
    <source>
        <dbReference type="EMBL" id="KAL3690760.1"/>
    </source>
</evidence>
<proteinExistence type="predicted"/>
<reference evidence="1 2" key="1">
    <citation type="submission" date="2024-09" db="EMBL/GenBank/DDBJ databases">
        <title>Chromosome-scale assembly of Riccia sorocarpa.</title>
        <authorList>
            <person name="Paukszto L."/>
        </authorList>
    </citation>
    <scope>NUCLEOTIDE SEQUENCE [LARGE SCALE GENOMIC DNA]</scope>
    <source>
        <strain evidence="1">LP-2024</strain>
        <tissue evidence="1">Aerial parts of the thallus</tissue>
    </source>
</reference>
<protein>
    <submittedName>
        <fullName evidence="1">Uncharacterized protein</fullName>
    </submittedName>
</protein>
<keyword evidence="2" id="KW-1185">Reference proteome</keyword>
<organism evidence="1 2">
    <name type="scientific">Riccia sorocarpa</name>
    <dbReference type="NCBI Taxonomy" id="122646"/>
    <lineage>
        <taxon>Eukaryota</taxon>
        <taxon>Viridiplantae</taxon>
        <taxon>Streptophyta</taxon>
        <taxon>Embryophyta</taxon>
        <taxon>Marchantiophyta</taxon>
        <taxon>Marchantiopsida</taxon>
        <taxon>Marchantiidae</taxon>
        <taxon>Marchantiales</taxon>
        <taxon>Ricciaceae</taxon>
        <taxon>Riccia</taxon>
    </lineage>
</organism>
<dbReference type="Proteomes" id="UP001633002">
    <property type="component" value="Unassembled WGS sequence"/>
</dbReference>
<comment type="caution">
    <text evidence="1">The sequence shown here is derived from an EMBL/GenBank/DDBJ whole genome shotgun (WGS) entry which is preliminary data.</text>
</comment>
<accession>A0ABD3HKD8</accession>
<dbReference type="EMBL" id="JBJQOH010000003">
    <property type="protein sequence ID" value="KAL3690760.1"/>
    <property type="molecule type" value="Genomic_DNA"/>
</dbReference>
<name>A0ABD3HKD8_9MARC</name>
<gene>
    <name evidence="1" type="ORF">R1sor_004411</name>
</gene>